<keyword evidence="2" id="KW-0677">Repeat</keyword>
<evidence type="ECO:0000256" key="1">
    <source>
        <dbReference type="ARBA" id="ARBA00022536"/>
    </source>
</evidence>
<evidence type="ECO:0000256" key="2">
    <source>
        <dbReference type="ARBA" id="ARBA00022737"/>
    </source>
</evidence>
<dbReference type="SUPFAM" id="SSF63829">
    <property type="entry name" value="Calcium-dependent phosphotriesterase"/>
    <property type="match status" value="1"/>
</dbReference>
<dbReference type="Gene3D" id="2.10.25.10">
    <property type="entry name" value="Laminin"/>
    <property type="match status" value="2"/>
</dbReference>
<evidence type="ECO:0000256" key="4">
    <source>
        <dbReference type="PROSITE-ProRule" id="PRU00504"/>
    </source>
</evidence>
<dbReference type="Gene3D" id="2.120.10.30">
    <property type="entry name" value="TolB, C-terminal domain"/>
    <property type="match status" value="7"/>
</dbReference>
<evidence type="ECO:0000256" key="5">
    <source>
        <dbReference type="SAM" id="SignalP"/>
    </source>
</evidence>
<feature type="repeat" description="NHL" evidence="4">
    <location>
        <begin position="455"/>
        <end position="486"/>
    </location>
</feature>
<dbReference type="InterPro" id="IPR011042">
    <property type="entry name" value="6-blade_b-propeller_TolB-like"/>
</dbReference>
<proteinExistence type="predicted"/>
<dbReference type="PROSITE" id="PS00022">
    <property type="entry name" value="EGF_1"/>
    <property type="match status" value="3"/>
</dbReference>
<dbReference type="VEuPathDB" id="AmoebaDB:NAEGRDRAFT_63886"/>
<dbReference type="PROSITE" id="PS51125">
    <property type="entry name" value="NHL"/>
    <property type="match status" value="1"/>
</dbReference>
<name>D2V4R9_NAEGR</name>
<dbReference type="SMART" id="SM00181">
    <property type="entry name" value="EGF"/>
    <property type="match status" value="4"/>
</dbReference>
<gene>
    <name evidence="8" type="ORF">NAEGRDRAFT_63886</name>
</gene>
<dbReference type="AlphaFoldDB" id="D2V4R9"/>
<dbReference type="SUPFAM" id="SSF101898">
    <property type="entry name" value="NHL repeat"/>
    <property type="match status" value="1"/>
</dbReference>
<feature type="chain" id="PRO_5003037832" evidence="5">
    <location>
        <begin position="17"/>
        <end position="966"/>
    </location>
</feature>
<dbReference type="PROSITE" id="PS01186">
    <property type="entry name" value="EGF_2"/>
    <property type="match status" value="4"/>
</dbReference>
<dbReference type="GeneID" id="8849599"/>
<dbReference type="KEGG" id="ngr:NAEGRDRAFT_63886"/>
<dbReference type="InterPro" id="IPR000742">
    <property type="entry name" value="EGF"/>
</dbReference>
<feature type="domain" description="EGF-like" evidence="6 7">
    <location>
        <begin position="871"/>
        <end position="882"/>
    </location>
</feature>
<evidence type="ECO:0000256" key="3">
    <source>
        <dbReference type="ARBA" id="ARBA00023157"/>
    </source>
</evidence>
<dbReference type="PANTHER" id="PTHR11219:SF69">
    <property type="entry name" value="TENEURIN-A"/>
    <property type="match status" value="1"/>
</dbReference>
<dbReference type="InParanoid" id="D2V4R9"/>
<dbReference type="OrthoDB" id="10045365at2759"/>
<keyword evidence="5" id="KW-0732">Signal</keyword>
<organism evidence="9">
    <name type="scientific">Naegleria gruberi</name>
    <name type="common">Amoeba</name>
    <dbReference type="NCBI Taxonomy" id="5762"/>
    <lineage>
        <taxon>Eukaryota</taxon>
        <taxon>Discoba</taxon>
        <taxon>Heterolobosea</taxon>
        <taxon>Tetramitia</taxon>
        <taxon>Eutetramitia</taxon>
        <taxon>Vahlkampfiidae</taxon>
        <taxon>Naegleria</taxon>
    </lineage>
</organism>
<dbReference type="PANTHER" id="PTHR11219">
    <property type="entry name" value="TENEURIN AND N-ACETYLGLUCOSAMINE-1-PHOSPHODIESTER ALPHA-N-ACETYLGLUCOSAMINIDASE"/>
    <property type="match status" value="1"/>
</dbReference>
<feature type="domain" description="EGF-like" evidence="6 7">
    <location>
        <begin position="750"/>
        <end position="761"/>
    </location>
</feature>
<accession>D2V4R9</accession>
<feature type="signal peptide" evidence="5">
    <location>
        <begin position="1"/>
        <end position="16"/>
    </location>
</feature>
<dbReference type="InterPro" id="IPR056822">
    <property type="entry name" value="TEN_NHL"/>
</dbReference>
<keyword evidence="3" id="KW-1015">Disulfide bond</keyword>
<dbReference type="eggNOG" id="KOG1225">
    <property type="taxonomic scope" value="Eukaryota"/>
</dbReference>
<evidence type="ECO:0000313" key="9">
    <source>
        <dbReference type="Proteomes" id="UP000006671"/>
    </source>
</evidence>
<dbReference type="eggNOG" id="KOG4659">
    <property type="taxonomic scope" value="Eukaryota"/>
</dbReference>
<dbReference type="InterPro" id="IPR051216">
    <property type="entry name" value="Teneurin"/>
</dbReference>
<keyword evidence="9" id="KW-1185">Reference proteome</keyword>
<dbReference type="InterPro" id="IPR001258">
    <property type="entry name" value="NHL_repeat"/>
</dbReference>
<feature type="domain" description="EGF-like" evidence="7">
    <location>
        <begin position="828"/>
        <end position="839"/>
    </location>
</feature>
<evidence type="ECO:0000259" key="6">
    <source>
        <dbReference type="PROSITE" id="PS00022"/>
    </source>
</evidence>
<reference evidence="8 9" key="1">
    <citation type="journal article" date="2010" name="Cell">
        <title>The genome of Naegleria gruberi illuminates early eukaryotic versatility.</title>
        <authorList>
            <person name="Fritz-Laylin L.K."/>
            <person name="Prochnik S.E."/>
            <person name="Ginger M.L."/>
            <person name="Dacks J.B."/>
            <person name="Carpenter M.L."/>
            <person name="Field M.C."/>
            <person name="Kuo A."/>
            <person name="Paredez A."/>
            <person name="Chapman J."/>
            <person name="Pham J."/>
            <person name="Shu S."/>
            <person name="Neupane R."/>
            <person name="Cipriano M."/>
            <person name="Mancuso J."/>
            <person name="Tu H."/>
            <person name="Salamov A."/>
            <person name="Lindquist E."/>
            <person name="Shapiro H."/>
            <person name="Lucas S."/>
            <person name="Grigoriev I.V."/>
            <person name="Cande W.Z."/>
            <person name="Fulton C."/>
            <person name="Rokhsar D.S."/>
            <person name="Dawson S.C."/>
        </authorList>
    </citation>
    <scope>NUCLEOTIDE SEQUENCE [LARGE SCALE GENOMIC DNA]</scope>
    <source>
        <strain evidence="8 9">NEG-M</strain>
    </source>
</reference>
<dbReference type="Pfam" id="PF25021">
    <property type="entry name" value="TEN_NHL"/>
    <property type="match status" value="1"/>
</dbReference>
<feature type="domain" description="EGF-like" evidence="6 7">
    <location>
        <begin position="789"/>
        <end position="800"/>
    </location>
</feature>
<sequence length="966" mass="100279">MHTLVSILFAVVVALSIVCNQPHAVAGVTTPFYPSYNVSTIAGGLNVKGEGYDPLRVSLYSPSAVAIHPITQHVYIAENTLFGSFFNPLSYGAFIRKIANGIVTTYAGTGFASSNYGDGALAINAMLMNPMGISFSANGDLYLTEAEKHRIRKIFTNGTIVTVAGVYGTEGYSADGQLAINSNLRFPFGINVANDGTVYFADSFNCLLRKIGANGIISTIAGVYGFCGYNSDNVIATSSYLSRFRSFAIASNGDFIIADYETHRIRRIFKSNSTIITIAGSGTAGYSGDGGLAINALISYPFSITTTSKGDIFFSSDGECVVRKIDSNGIISTITGNGICPVSPVIGDLGNGGLAKNVQIKPFSLTANYTSGDLYIVDQYNNRVRLVSYSSGIITTIAGHGGSFSGDRGLGINAQLAQPQHAVAANTGEIYIAVTFAGNGTSGFSGDGGLAINAQLNSPRCVAVSGSGEVYIADSMNSRVRKVSTNGIITTIAGNGDKNIVPDGTLAINAPLDVQCIALSPITGEILVLTSANPRLYKITLSGTVYPVAGTGVSGTYGNNVLATSAQLQYTSSLAISSLGDIFISENFRIRKVSADTGIISTVGGSTSSCDEFAIGVPAIGACMHTTSVAVSKNGDFIYYTNEHSIRVIGPDGNINAVGGDDSINGLYGDIGNSTSALFNYLYQTTFIANSGEILISDKGNNRIRRLAPYCPSGYGLNGNFTQCIASCFGVSNELTTCSGHGLCNSPNNCTCFNGFSGLNCQLAICYGKYSNDSNVCSGRGNCSLPNTCSCSNGYTGTECQITACFGKSSASSNVCSGKGACLSSNNCTCNAGYFDSECQSYLCAGVKNTVGNALFGLGCGNGTCVGPNLCSCNLGYVGSNCQYTICNDVASNNSNICSSNGLCISPDICHLQKLTLVSSISKFALAVVIGNTITKRGTNGGVILQFSITNSNIAIWTSISCIAGT</sequence>
<dbReference type="RefSeq" id="XP_002680894.1">
    <property type="nucleotide sequence ID" value="XM_002680848.1"/>
</dbReference>
<dbReference type="Proteomes" id="UP000006671">
    <property type="component" value="Unassembled WGS sequence"/>
</dbReference>
<evidence type="ECO:0000259" key="7">
    <source>
        <dbReference type="PROSITE" id="PS01186"/>
    </source>
</evidence>
<keyword evidence="1" id="KW-0245">EGF-like domain</keyword>
<protein>
    <submittedName>
        <fullName evidence="8">Predicted protein</fullName>
    </submittedName>
</protein>
<evidence type="ECO:0000313" key="8">
    <source>
        <dbReference type="EMBL" id="EFC48150.1"/>
    </source>
</evidence>
<dbReference type="EMBL" id="GG738852">
    <property type="protein sequence ID" value="EFC48150.1"/>
    <property type="molecule type" value="Genomic_DNA"/>
</dbReference>